<evidence type="ECO:0000256" key="1">
    <source>
        <dbReference type="ARBA" id="ARBA00022714"/>
    </source>
</evidence>
<proteinExistence type="predicted"/>
<evidence type="ECO:0000259" key="8">
    <source>
        <dbReference type="PROSITE" id="PS51296"/>
    </source>
</evidence>
<evidence type="ECO:0000313" key="10">
    <source>
        <dbReference type="Proteomes" id="UP000189681"/>
    </source>
</evidence>
<keyword evidence="3" id="KW-0408">Iron</keyword>
<sequence length="163" mass="18039">MAENNRRKFLKIASHSLGGVLAAGIAAPLVGLGIHPWLKETVYGTEDFINLGKLEDFPVGIPKKMSVTSSKMDAWNIFEGLVMGSVWVLRKEDDSLKVFSVNCPHLGCGINWGEEEKQFLCPCHEGVFDINGKVLSGPAPRSLYSYETKIENNDVLVNYKKLI</sequence>
<dbReference type="Proteomes" id="UP000189681">
    <property type="component" value="Unassembled WGS sequence"/>
</dbReference>
<protein>
    <recommendedName>
        <fullName evidence="8">Rieske domain-containing protein</fullName>
    </recommendedName>
</protein>
<keyword evidence="1" id="KW-0001">2Fe-2S</keyword>
<dbReference type="GO" id="GO:0046872">
    <property type="term" value="F:metal ion binding"/>
    <property type="evidence" value="ECO:0007669"/>
    <property type="project" value="UniProtKB-KW"/>
</dbReference>
<evidence type="ECO:0000256" key="5">
    <source>
        <dbReference type="ARBA" id="ARBA00023157"/>
    </source>
</evidence>
<dbReference type="PANTHER" id="PTHR10134">
    <property type="entry name" value="CYTOCHROME B-C1 COMPLEX SUBUNIT RIESKE, MITOCHONDRIAL"/>
    <property type="match status" value="1"/>
</dbReference>
<feature type="transmembrane region" description="Helical" evidence="7">
    <location>
        <begin position="12"/>
        <end position="38"/>
    </location>
</feature>
<dbReference type="CDD" id="cd03467">
    <property type="entry name" value="Rieske"/>
    <property type="match status" value="1"/>
</dbReference>
<dbReference type="InterPro" id="IPR017941">
    <property type="entry name" value="Rieske_2Fe-2S"/>
</dbReference>
<evidence type="ECO:0000313" key="9">
    <source>
        <dbReference type="EMBL" id="OOP56195.1"/>
    </source>
</evidence>
<comment type="caution">
    <text evidence="9">The sequence shown here is derived from an EMBL/GenBank/DDBJ whole genome shotgun (WGS) entry which is preliminary data.</text>
</comment>
<name>A0A1V4ASV9_9BACT</name>
<dbReference type="GO" id="GO:0016020">
    <property type="term" value="C:membrane"/>
    <property type="evidence" value="ECO:0007669"/>
    <property type="project" value="InterPro"/>
</dbReference>
<dbReference type="AlphaFoldDB" id="A0A1V4ASV9"/>
<evidence type="ECO:0000256" key="6">
    <source>
        <dbReference type="ARBA" id="ARBA00034078"/>
    </source>
</evidence>
<keyword evidence="5" id="KW-1015">Disulfide bond</keyword>
<keyword evidence="4" id="KW-0411">Iron-sulfur</keyword>
<dbReference type="InterPro" id="IPR014349">
    <property type="entry name" value="Rieske_Fe-S_prot"/>
</dbReference>
<dbReference type="InterPro" id="IPR005805">
    <property type="entry name" value="Rieske_Fe-S_prot_C"/>
</dbReference>
<dbReference type="SUPFAM" id="SSF50022">
    <property type="entry name" value="ISP domain"/>
    <property type="match status" value="1"/>
</dbReference>
<organism evidence="9 10">
    <name type="scientific">Candidatus Brocadia carolinensis</name>
    <dbReference type="NCBI Taxonomy" id="1004156"/>
    <lineage>
        <taxon>Bacteria</taxon>
        <taxon>Pseudomonadati</taxon>
        <taxon>Planctomycetota</taxon>
        <taxon>Candidatus Brocadiia</taxon>
        <taxon>Candidatus Brocadiales</taxon>
        <taxon>Candidatus Brocadiaceae</taxon>
        <taxon>Candidatus Brocadia</taxon>
    </lineage>
</organism>
<dbReference type="Pfam" id="PF00355">
    <property type="entry name" value="Rieske"/>
    <property type="match status" value="1"/>
</dbReference>
<dbReference type="InterPro" id="IPR036922">
    <property type="entry name" value="Rieske_2Fe-2S_sf"/>
</dbReference>
<keyword evidence="7" id="KW-1133">Transmembrane helix</keyword>
<evidence type="ECO:0000256" key="2">
    <source>
        <dbReference type="ARBA" id="ARBA00022723"/>
    </source>
</evidence>
<keyword evidence="7" id="KW-0472">Membrane</keyword>
<keyword evidence="2" id="KW-0479">Metal-binding</keyword>
<evidence type="ECO:0000256" key="4">
    <source>
        <dbReference type="ARBA" id="ARBA00023014"/>
    </source>
</evidence>
<dbReference type="PRINTS" id="PR00162">
    <property type="entry name" value="RIESKE"/>
</dbReference>
<gene>
    <name evidence="9" type="ORF">AYP45_10385</name>
</gene>
<accession>A0A1V4ASV9</accession>
<evidence type="ECO:0000256" key="7">
    <source>
        <dbReference type="SAM" id="Phobius"/>
    </source>
</evidence>
<dbReference type="Gene3D" id="2.102.10.10">
    <property type="entry name" value="Rieske [2Fe-2S] iron-sulphur domain"/>
    <property type="match status" value="1"/>
</dbReference>
<dbReference type="EMBL" id="AYTS01000091">
    <property type="protein sequence ID" value="OOP56195.1"/>
    <property type="molecule type" value="Genomic_DNA"/>
</dbReference>
<dbReference type="GO" id="GO:0051537">
    <property type="term" value="F:2 iron, 2 sulfur cluster binding"/>
    <property type="evidence" value="ECO:0007669"/>
    <property type="project" value="UniProtKB-KW"/>
</dbReference>
<comment type="cofactor">
    <cofactor evidence="6">
        <name>[2Fe-2S] cluster</name>
        <dbReference type="ChEBI" id="CHEBI:190135"/>
    </cofactor>
</comment>
<evidence type="ECO:0000256" key="3">
    <source>
        <dbReference type="ARBA" id="ARBA00023004"/>
    </source>
</evidence>
<dbReference type="PROSITE" id="PS51296">
    <property type="entry name" value="RIESKE"/>
    <property type="match status" value="1"/>
</dbReference>
<feature type="domain" description="Rieske" evidence="8">
    <location>
        <begin position="88"/>
        <end position="157"/>
    </location>
</feature>
<dbReference type="STRING" id="1004156.AYP45_10385"/>
<keyword evidence="7" id="KW-0812">Transmembrane</keyword>
<reference evidence="9 10" key="1">
    <citation type="journal article" date="2017" name="Water Res.">
        <title>Discovery and metagenomic analysis of an anammox bacterial enrichment related to Candidatus "Brocadia caroliniensis" in a full-scale glycerol-fed nitritation-denitritation separate centrate treatment process.</title>
        <authorList>
            <person name="Park H."/>
            <person name="Brotto A.C."/>
            <person name="van Loosdrecht M.C."/>
            <person name="Chandran K."/>
        </authorList>
    </citation>
    <scope>NUCLEOTIDE SEQUENCE [LARGE SCALE GENOMIC DNA]</scope>
    <source>
        <strain evidence="9">26THWARD</strain>
    </source>
</reference>